<dbReference type="SUPFAM" id="SSF49348">
    <property type="entry name" value="Clathrin adaptor appendage domain"/>
    <property type="match status" value="1"/>
</dbReference>
<evidence type="ECO:0000256" key="10">
    <source>
        <dbReference type="PIRNR" id="PIRNR037094"/>
    </source>
</evidence>
<evidence type="ECO:0000256" key="7">
    <source>
        <dbReference type="ARBA" id="ARBA00023136"/>
    </source>
</evidence>
<proteinExistence type="inferred from homology"/>
<dbReference type="InterPro" id="IPR008152">
    <property type="entry name" value="Clathrin_a/b/g-adaptin_app_Ig"/>
</dbReference>
<dbReference type="InterPro" id="IPR008153">
    <property type="entry name" value="GAE_dom"/>
</dbReference>
<dbReference type="PANTHER" id="PTHR22780">
    <property type="entry name" value="ADAPTIN, ALPHA/GAMMA/EPSILON"/>
    <property type="match status" value="1"/>
</dbReference>
<dbReference type="InterPro" id="IPR013041">
    <property type="entry name" value="Clathrin_app_Ig-like_sf"/>
</dbReference>
<dbReference type="SMART" id="SM00809">
    <property type="entry name" value="Alpha_adaptinC2"/>
    <property type="match status" value="1"/>
</dbReference>
<dbReference type="Gene3D" id="1.25.10.10">
    <property type="entry name" value="Leucine-rich Repeat Variant"/>
    <property type="match status" value="1"/>
</dbReference>
<gene>
    <name evidence="12" type="primary">107367924</name>
</gene>
<dbReference type="EnsemblMetazoa" id="tetur24g00380.1">
    <property type="protein sequence ID" value="tetur24g00380.1"/>
    <property type="gene ID" value="tetur24g00380"/>
</dbReference>
<evidence type="ECO:0000256" key="8">
    <source>
        <dbReference type="ARBA" id="ARBA00023329"/>
    </source>
</evidence>
<dbReference type="PROSITE" id="PS50180">
    <property type="entry name" value="GAE"/>
    <property type="match status" value="1"/>
</dbReference>
<evidence type="ECO:0000256" key="6">
    <source>
        <dbReference type="ARBA" id="ARBA00023034"/>
    </source>
</evidence>
<evidence type="ECO:0000256" key="1">
    <source>
        <dbReference type="ARBA" id="ARBA00004156"/>
    </source>
</evidence>
<dbReference type="GO" id="GO:0016192">
    <property type="term" value="P:vesicle-mediated transport"/>
    <property type="evidence" value="ECO:0007669"/>
    <property type="project" value="InterPro"/>
</dbReference>
<comment type="similarity">
    <text evidence="3 10">Belongs to the adaptor complexes large subunit family.</text>
</comment>
<evidence type="ECO:0000313" key="13">
    <source>
        <dbReference type="Proteomes" id="UP000015104"/>
    </source>
</evidence>
<keyword evidence="8 10" id="KW-0968">Cytoplasmic vesicle</keyword>
<evidence type="ECO:0000256" key="3">
    <source>
        <dbReference type="ARBA" id="ARBA00006613"/>
    </source>
</evidence>
<evidence type="ECO:0000256" key="2">
    <source>
        <dbReference type="ARBA" id="ARBA00004555"/>
    </source>
</evidence>
<evidence type="ECO:0000259" key="11">
    <source>
        <dbReference type="PROSITE" id="PS50180"/>
    </source>
</evidence>
<dbReference type="Pfam" id="PF02883">
    <property type="entry name" value="Alpha_adaptinC2"/>
    <property type="match status" value="1"/>
</dbReference>
<evidence type="ECO:0000256" key="4">
    <source>
        <dbReference type="ARBA" id="ARBA00022448"/>
    </source>
</evidence>
<dbReference type="GO" id="GO:0006886">
    <property type="term" value="P:intracellular protein transport"/>
    <property type="evidence" value="ECO:0007669"/>
    <property type="project" value="UniProtKB-UniRule"/>
</dbReference>
<keyword evidence="4 10" id="KW-0813">Transport</keyword>
<keyword evidence="5 10" id="KW-0653">Protein transport</keyword>
<dbReference type="GO" id="GO:0030121">
    <property type="term" value="C:AP-1 adaptor complex"/>
    <property type="evidence" value="ECO:0007669"/>
    <property type="project" value="InterPro"/>
</dbReference>
<evidence type="ECO:0000256" key="5">
    <source>
        <dbReference type="ARBA" id="ARBA00022927"/>
    </source>
</evidence>
<evidence type="ECO:0000256" key="9">
    <source>
        <dbReference type="ARBA" id="ARBA00029433"/>
    </source>
</evidence>
<sequence length="866" mass="96965">MDLQNTILSKLTSGMPSPMRLRDLIRQIRAARTAAEERAVIQKECAYIRSTFREEDSVWRCRNVAKLLYIHMLGYPAHFGQLECLKLIASPRFTDKRIGYLGAMLLLDERQDVHLLITNSLKNDLNSQIQYVVGLALCALGTICSPEMSRDLAGEVERLMKSSNAYIKKKAALCAARIIRKIPDFMEMFLPASRTLLTEKNHAVLITGITLIIEMCERSQETLCYFKKMVPNLVRILKNLIMAGYSPEHDVCGVSDPFLQVKILRLLRLLGHNDPEASEAMNDILAQVATNTESTKNVGNAILYETVISIMDIKSESGLRVLGINILGRFLLNTDKNIRYVALTTLLKTVQADYNAVQRHRTTIVECLKDPDVSIRKKAMELCFALINGNNIRSMTTELISFLEKADPEFKSVCSSNLCICADKYAPCSKWHIDTMLRVLQTAGNYVRDDVVGNLIQLISETTSLHAYAVQQCWKHIADDLPSKQPLIQVAMWTIGEYADLLNEVCLESGDDSTEPLNVQSDEIVSICEEITSSSLMSIVTKEYTINTLIKLSARYPNCAPKIKSIVDAFGCHMNVELQQRSVEFSTIFTKYNQLRLSLLEKMPPMKSRDEKRDNLQNGQLVEDDFMESLSKPDLNSTGEVKSDNQASSAALLDLLSTVETSSSPIPPLNPVQNSTNNNSAIDDLLGLINIEPETNSNNGTSVANNSLAITEDNDSSSLKYKSLIESNLFDGLNSLDSPIPQITPSIPSLEAYDENGLKLIYEFEKNGTEPKTLIIRMKASNSYDKPMSDFLFQAAVPKTFQLQLLPPTSTTIPANNSGYVEQILKVTNPNKLQLRMRIRLSYVYDGQKILEQKDVNNFPAETWDS</sequence>
<accession>T1KW50</accession>
<dbReference type="KEGG" id="tut:107367924"/>
<reference evidence="12" key="2">
    <citation type="submission" date="2015-06" db="UniProtKB">
        <authorList>
            <consortium name="EnsemblMetazoa"/>
        </authorList>
    </citation>
    <scope>IDENTIFICATION</scope>
</reference>
<dbReference type="PIRSF" id="PIRSF037094">
    <property type="entry name" value="AP1_complex_gamma"/>
    <property type="match status" value="1"/>
</dbReference>
<dbReference type="OrthoDB" id="28053at2759"/>
<keyword evidence="6 10" id="KW-0333">Golgi apparatus</keyword>
<name>T1KW50_TETUR</name>
<dbReference type="InterPro" id="IPR002553">
    <property type="entry name" value="Clathrin/coatomer_adapt-like_N"/>
</dbReference>
<dbReference type="InterPro" id="IPR017107">
    <property type="entry name" value="AP1_complex_gsu"/>
</dbReference>
<dbReference type="AlphaFoldDB" id="T1KW50"/>
<evidence type="ECO:0000313" key="12">
    <source>
        <dbReference type="EnsemblMetazoa" id="tetur24g00380.1"/>
    </source>
</evidence>
<dbReference type="InterPro" id="IPR011989">
    <property type="entry name" value="ARM-like"/>
</dbReference>
<feature type="domain" description="GAE" evidence="11">
    <location>
        <begin position="745"/>
        <end position="860"/>
    </location>
</feature>
<dbReference type="FunFam" id="1.25.10.10:FF:000030">
    <property type="entry name" value="AP-1 complex subunit gamma"/>
    <property type="match status" value="1"/>
</dbReference>
<dbReference type="STRING" id="32264.T1KW50"/>
<reference evidence="13" key="1">
    <citation type="submission" date="2011-08" db="EMBL/GenBank/DDBJ databases">
        <authorList>
            <person name="Rombauts S."/>
        </authorList>
    </citation>
    <scope>NUCLEOTIDE SEQUENCE</scope>
    <source>
        <strain evidence="13">London</strain>
    </source>
</reference>
<organism evidence="12 13">
    <name type="scientific">Tetranychus urticae</name>
    <name type="common">Two-spotted spider mite</name>
    <dbReference type="NCBI Taxonomy" id="32264"/>
    <lineage>
        <taxon>Eukaryota</taxon>
        <taxon>Metazoa</taxon>
        <taxon>Ecdysozoa</taxon>
        <taxon>Arthropoda</taxon>
        <taxon>Chelicerata</taxon>
        <taxon>Arachnida</taxon>
        <taxon>Acari</taxon>
        <taxon>Acariformes</taxon>
        <taxon>Trombidiformes</taxon>
        <taxon>Prostigmata</taxon>
        <taxon>Eleutherengona</taxon>
        <taxon>Raphignathae</taxon>
        <taxon>Tetranychoidea</taxon>
        <taxon>Tetranychidae</taxon>
        <taxon>Tetranychus</taxon>
    </lineage>
</organism>
<dbReference type="HOGENOM" id="CLU_003824_0_0_1"/>
<keyword evidence="7 10" id="KW-0472">Membrane</keyword>
<dbReference type="Pfam" id="PF01602">
    <property type="entry name" value="Adaptin_N"/>
    <property type="match status" value="1"/>
</dbReference>
<keyword evidence="13" id="KW-1185">Reference proteome</keyword>
<dbReference type="eggNOG" id="KOG1062">
    <property type="taxonomic scope" value="Eukaryota"/>
</dbReference>
<dbReference type="Proteomes" id="UP000015104">
    <property type="component" value="Unassembled WGS sequence"/>
</dbReference>
<dbReference type="OMA" id="AICAMRI"/>
<dbReference type="EMBL" id="CAEY01000638">
    <property type="status" value="NOT_ANNOTATED_CDS"/>
    <property type="molecule type" value="Genomic_DNA"/>
</dbReference>
<dbReference type="SUPFAM" id="SSF48371">
    <property type="entry name" value="ARM repeat"/>
    <property type="match status" value="1"/>
</dbReference>
<dbReference type="Gene3D" id="2.60.40.1230">
    <property type="match status" value="1"/>
</dbReference>
<protein>
    <recommendedName>
        <fullName evidence="10">AP-1 complex subunit gamma</fullName>
    </recommendedName>
</protein>
<dbReference type="InterPro" id="IPR016024">
    <property type="entry name" value="ARM-type_fold"/>
</dbReference>
<comment type="subcellular location">
    <subcellularLocation>
        <location evidence="1">Cytoplasmic vesicle membrane</location>
    </subcellularLocation>
    <subcellularLocation>
        <location evidence="9">Endomembrane system</location>
        <topology evidence="9">Peripheral membrane protein</topology>
        <orientation evidence="9">Cytoplasmic side</orientation>
    </subcellularLocation>
    <subcellularLocation>
        <location evidence="2">Golgi apparatus</location>
    </subcellularLocation>
</comment>
<dbReference type="InterPro" id="IPR050840">
    <property type="entry name" value="Adaptor_Complx_Large_Subunit"/>
</dbReference>